<dbReference type="Proteomes" id="UP000325763">
    <property type="component" value="Chromosome"/>
</dbReference>
<accession>A0A5P2W150</accession>
<name>A0A5P2W150_9ACTN</name>
<protein>
    <submittedName>
        <fullName evidence="1">Uncharacterized protein</fullName>
    </submittedName>
</protein>
<evidence type="ECO:0000313" key="2">
    <source>
        <dbReference type="Proteomes" id="UP000325763"/>
    </source>
</evidence>
<organism evidence="1 2">
    <name type="scientific">Streptomyces nodosus</name>
    <dbReference type="NCBI Taxonomy" id="40318"/>
    <lineage>
        <taxon>Bacteria</taxon>
        <taxon>Bacillati</taxon>
        <taxon>Actinomycetota</taxon>
        <taxon>Actinomycetes</taxon>
        <taxon>Kitasatosporales</taxon>
        <taxon>Streptomycetaceae</taxon>
        <taxon>Streptomyces</taxon>
    </lineage>
</organism>
<dbReference type="EMBL" id="CP023747">
    <property type="protein sequence ID" value="QEV37199.1"/>
    <property type="molecule type" value="Genomic_DNA"/>
</dbReference>
<dbReference type="RefSeq" id="WP_150478063.1">
    <property type="nucleotide sequence ID" value="NZ_CP023747.1"/>
</dbReference>
<dbReference type="KEGG" id="snq:CP978_00020"/>
<reference evidence="1 2" key="1">
    <citation type="submission" date="2017-09" db="EMBL/GenBank/DDBJ databases">
        <title>Streptomyces genome completion.</title>
        <authorList>
            <person name="Lee N."/>
            <person name="Cho B.-K."/>
        </authorList>
    </citation>
    <scope>NUCLEOTIDE SEQUENCE [LARGE SCALE GENOMIC DNA]</scope>
    <source>
        <strain evidence="1 2">ATCC 14899</strain>
    </source>
</reference>
<evidence type="ECO:0000313" key="1">
    <source>
        <dbReference type="EMBL" id="QEV37199.1"/>
    </source>
</evidence>
<gene>
    <name evidence="1" type="ORF">CP978_00020</name>
</gene>
<proteinExistence type="predicted"/>
<sequence>MHELGIQGAVRGRRAITTIPGGQVERAPDLVDRDFVAVAPTRYWVTDFTHVKTCTLNLTAN</sequence>
<dbReference type="AlphaFoldDB" id="A0A5P2W150"/>